<evidence type="ECO:0000256" key="3">
    <source>
        <dbReference type="ARBA" id="ARBA00023082"/>
    </source>
</evidence>
<dbReference type="CDD" id="cd06171">
    <property type="entry name" value="Sigma70_r4"/>
    <property type="match status" value="1"/>
</dbReference>
<keyword evidence="3" id="KW-0731">Sigma factor</keyword>
<gene>
    <name evidence="8" type="ORF">RM425_12705</name>
</gene>
<evidence type="ECO:0000313" key="9">
    <source>
        <dbReference type="Proteomes" id="UP001183222"/>
    </source>
</evidence>
<keyword evidence="5" id="KW-0804">Transcription</keyword>
<dbReference type="InterPro" id="IPR013325">
    <property type="entry name" value="RNA_pol_sigma_r2"/>
</dbReference>
<dbReference type="PANTHER" id="PTHR43133">
    <property type="entry name" value="RNA POLYMERASE ECF-TYPE SIGMA FACTO"/>
    <property type="match status" value="1"/>
</dbReference>
<dbReference type="EMBL" id="JAVREI010000008">
    <property type="protein sequence ID" value="MDT0276764.1"/>
    <property type="molecule type" value="Genomic_DNA"/>
</dbReference>
<dbReference type="PANTHER" id="PTHR43133:SF50">
    <property type="entry name" value="ECF RNA POLYMERASE SIGMA FACTOR SIGM"/>
    <property type="match status" value="1"/>
</dbReference>
<name>A0ABU2K990_9ACTN</name>
<dbReference type="InterPro" id="IPR013324">
    <property type="entry name" value="RNA_pol_sigma_r3/r4-like"/>
</dbReference>
<dbReference type="InterPro" id="IPR013249">
    <property type="entry name" value="RNA_pol_sigma70_r4_t2"/>
</dbReference>
<keyword evidence="4" id="KW-0238">DNA-binding</keyword>
<evidence type="ECO:0000259" key="6">
    <source>
        <dbReference type="Pfam" id="PF04542"/>
    </source>
</evidence>
<keyword evidence="9" id="KW-1185">Reference proteome</keyword>
<feature type="domain" description="RNA polymerase sigma-70 region 2" evidence="6">
    <location>
        <begin position="15"/>
        <end position="77"/>
    </location>
</feature>
<dbReference type="Pfam" id="PF08281">
    <property type="entry name" value="Sigma70_r4_2"/>
    <property type="match status" value="1"/>
</dbReference>
<evidence type="ECO:0000256" key="5">
    <source>
        <dbReference type="ARBA" id="ARBA00023163"/>
    </source>
</evidence>
<comment type="caution">
    <text evidence="8">The sequence shown here is derived from an EMBL/GenBank/DDBJ whole genome shotgun (WGS) entry which is preliminary data.</text>
</comment>
<dbReference type="Pfam" id="PF04542">
    <property type="entry name" value="Sigma70_r2"/>
    <property type="match status" value="1"/>
</dbReference>
<dbReference type="Proteomes" id="UP001183222">
    <property type="component" value="Unassembled WGS sequence"/>
</dbReference>
<dbReference type="InterPro" id="IPR014284">
    <property type="entry name" value="RNA_pol_sigma-70_dom"/>
</dbReference>
<evidence type="ECO:0000256" key="1">
    <source>
        <dbReference type="ARBA" id="ARBA00010641"/>
    </source>
</evidence>
<proteinExistence type="inferred from homology"/>
<dbReference type="InterPro" id="IPR036388">
    <property type="entry name" value="WH-like_DNA-bd_sf"/>
</dbReference>
<keyword evidence="2" id="KW-0805">Transcription regulation</keyword>
<dbReference type="InterPro" id="IPR007627">
    <property type="entry name" value="RNA_pol_sigma70_r2"/>
</dbReference>
<dbReference type="SUPFAM" id="SSF88659">
    <property type="entry name" value="Sigma3 and sigma4 domains of RNA polymerase sigma factors"/>
    <property type="match status" value="1"/>
</dbReference>
<dbReference type="Gene3D" id="1.10.10.10">
    <property type="entry name" value="Winged helix-like DNA-binding domain superfamily/Winged helix DNA-binding domain"/>
    <property type="match status" value="1"/>
</dbReference>
<accession>A0ABU2K990</accession>
<feature type="domain" description="RNA polymerase sigma factor 70 region 4 type 2" evidence="7">
    <location>
        <begin position="100"/>
        <end position="148"/>
    </location>
</feature>
<sequence length="153" mass="17351">MTAPADERLGFEDAYAAHRVPLLRLALLLTGSREQAEDIVQAVFTAAYGRWDDIDEPRAYLRRAVVNTSNDFHRHRAKARRLTPIPEPVTAIPDVDETWAVLIRLPVRQRTVVVLHFYEDQSLADIGRLLGRPAATVRSDLRRALTTLRTELS</sequence>
<evidence type="ECO:0000256" key="4">
    <source>
        <dbReference type="ARBA" id="ARBA00023125"/>
    </source>
</evidence>
<dbReference type="NCBIfam" id="TIGR02937">
    <property type="entry name" value="sigma70-ECF"/>
    <property type="match status" value="1"/>
</dbReference>
<dbReference type="InterPro" id="IPR039425">
    <property type="entry name" value="RNA_pol_sigma-70-like"/>
</dbReference>
<comment type="similarity">
    <text evidence="1">Belongs to the sigma-70 factor family. ECF subfamily.</text>
</comment>
<organism evidence="8 9">
    <name type="scientific">Blastococcus goldschmidtiae</name>
    <dbReference type="NCBI Taxonomy" id="3075546"/>
    <lineage>
        <taxon>Bacteria</taxon>
        <taxon>Bacillati</taxon>
        <taxon>Actinomycetota</taxon>
        <taxon>Actinomycetes</taxon>
        <taxon>Geodermatophilales</taxon>
        <taxon>Geodermatophilaceae</taxon>
        <taxon>Blastococcus</taxon>
    </lineage>
</organism>
<dbReference type="SUPFAM" id="SSF88946">
    <property type="entry name" value="Sigma2 domain of RNA polymerase sigma factors"/>
    <property type="match status" value="1"/>
</dbReference>
<dbReference type="RefSeq" id="WP_311345581.1">
    <property type="nucleotide sequence ID" value="NZ_JAVREI010000008.1"/>
</dbReference>
<evidence type="ECO:0000259" key="7">
    <source>
        <dbReference type="Pfam" id="PF08281"/>
    </source>
</evidence>
<evidence type="ECO:0000313" key="8">
    <source>
        <dbReference type="EMBL" id="MDT0276764.1"/>
    </source>
</evidence>
<dbReference type="Gene3D" id="1.10.1740.10">
    <property type="match status" value="1"/>
</dbReference>
<reference evidence="9" key="1">
    <citation type="submission" date="2023-07" db="EMBL/GenBank/DDBJ databases">
        <title>30 novel species of actinomycetes from the DSMZ collection.</title>
        <authorList>
            <person name="Nouioui I."/>
        </authorList>
    </citation>
    <scope>NUCLEOTIDE SEQUENCE [LARGE SCALE GENOMIC DNA]</scope>
    <source>
        <strain evidence="9">DSM 46792</strain>
    </source>
</reference>
<protein>
    <submittedName>
        <fullName evidence="8">Sigma-70 family RNA polymerase sigma factor</fullName>
    </submittedName>
</protein>
<evidence type="ECO:0000256" key="2">
    <source>
        <dbReference type="ARBA" id="ARBA00023015"/>
    </source>
</evidence>